<dbReference type="InterPro" id="IPR036259">
    <property type="entry name" value="MFS_trans_sf"/>
</dbReference>
<organism evidence="10 11">
    <name type="scientific">Drechmeria coniospora</name>
    <name type="common">Nematophagous fungus</name>
    <name type="synonym">Meria coniospora</name>
    <dbReference type="NCBI Taxonomy" id="98403"/>
    <lineage>
        <taxon>Eukaryota</taxon>
        <taxon>Fungi</taxon>
        <taxon>Dikarya</taxon>
        <taxon>Ascomycota</taxon>
        <taxon>Pezizomycotina</taxon>
        <taxon>Sordariomycetes</taxon>
        <taxon>Hypocreomycetidae</taxon>
        <taxon>Hypocreales</taxon>
        <taxon>Ophiocordycipitaceae</taxon>
        <taxon>Drechmeria</taxon>
    </lineage>
</organism>
<evidence type="ECO:0000313" key="10">
    <source>
        <dbReference type="EMBL" id="KYK56294.1"/>
    </source>
</evidence>
<feature type="transmembrane region" description="Helical" evidence="8">
    <location>
        <begin position="141"/>
        <end position="162"/>
    </location>
</feature>
<comment type="similarity">
    <text evidence="2 7">Belongs to the major facilitator superfamily. Sugar transporter (TC 2.A.1.1) family.</text>
</comment>
<dbReference type="PANTHER" id="PTHR48022:SF6">
    <property type="entry name" value="MSTA PROTEIN-RELATED"/>
    <property type="match status" value="1"/>
</dbReference>
<feature type="transmembrane region" description="Helical" evidence="8">
    <location>
        <begin position="112"/>
        <end position="129"/>
    </location>
</feature>
<dbReference type="PROSITE" id="PS00216">
    <property type="entry name" value="SUGAR_TRANSPORT_1"/>
    <property type="match status" value="2"/>
</dbReference>
<feature type="transmembrane region" description="Helical" evidence="8">
    <location>
        <begin position="486"/>
        <end position="505"/>
    </location>
</feature>
<protein>
    <recommendedName>
        <fullName evidence="9">Major facilitator superfamily (MFS) profile domain-containing protein</fullName>
    </recommendedName>
</protein>
<evidence type="ECO:0000256" key="5">
    <source>
        <dbReference type="ARBA" id="ARBA00022989"/>
    </source>
</evidence>
<dbReference type="PANTHER" id="PTHR48022">
    <property type="entry name" value="PLASTIDIC GLUCOSE TRANSPORTER 4"/>
    <property type="match status" value="1"/>
</dbReference>
<evidence type="ECO:0000259" key="9">
    <source>
        <dbReference type="PROSITE" id="PS50850"/>
    </source>
</evidence>
<keyword evidence="6 8" id="KW-0472">Membrane</keyword>
<feature type="transmembrane region" description="Helical" evidence="8">
    <location>
        <begin position="207"/>
        <end position="226"/>
    </location>
</feature>
<dbReference type="EMBL" id="LAYC01000003">
    <property type="protein sequence ID" value="KYK56294.1"/>
    <property type="molecule type" value="Genomic_DNA"/>
</dbReference>
<feature type="transmembrane region" description="Helical" evidence="8">
    <location>
        <begin position="336"/>
        <end position="358"/>
    </location>
</feature>
<dbReference type="InterPro" id="IPR050360">
    <property type="entry name" value="MFS_Sugar_Transporters"/>
</dbReference>
<dbReference type="SUPFAM" id="SSF103473">
    <property type="entry name" value="MFS general substrate transporter"/>
    <property type="match status" value="1"/>
</dbReference>
<comment type="subcellular location">
    <subcellularLocation>
        <location evidence="1">Membrane</location>
        <topology evidence="1">Multi-pass membrane protein</topology>
    </subcellularLocation>
</comment>
<evidence type="ECO:0000256" key="3">
    <source>
        <dbReference type="ARBA" id="ARBA00022448"/>
    </source>
</evidence>
<reference evidence="10 11" key="1">
    <citation type="journal article" date="2016" name="Sci. Rep.">
        <title>Insights into Adaptations to a Near-Obligate Nematode Endoparasitic Lifestyle from the Finished Genome of Drechmeria coniospora.</title>
        <authorList>
            <person name="Zhang L."/>
            <person name="Zhou Z."/>
            <person name="Guo Q."/>
            <person name="Fokkens L."/>
            <person name="Miskei M."/>
            <person name="Pocsi I."/>
            <person name="Zhang W."/>
            <person name="Chen M."/>
            <person name="Wang L."/>
            <person name="Sun Y."/>
            <person name="Donzelli B.G."/>
            <person name="Gibson D.M."/>
            <person name="Nelson D.R."/>
            <person name="Luo J.G."/>
            <person name="Rep M."/>
            <person name="Liu H."/>
            <person name="Yang S."/>
            <person name="Wang J."/>
            <person name="Krasnoff S.B."/>
            <person name="Xu Y."/>
            <person name="Molnar I."/>
            <person name="Lin M."/>
        </authorList>
    </citation>
    <scope>NUCLEOTIDE SEQUENCE [LARGE SCALE GENOMIC DNA]</scope>
    <source>
        <strain evidence="10 11">ARSEF 6962</strain>
    </source>
</reference>
<dbReference type="STRING" id="98403.A0A151GGT5"/>
<evidence type="ECO:0000313" key="11">
    <source>
        <dbReference type="Proteomes" id="UP000076580"/>
    </source>
</evidence>
<feature type="transmembrane region" description="Helical" evidence="8">
    <location>
        <begin position="174"/>
        <end position="195"/>
    </location>
</feature>
<name>A0A151GGT5_DRECN</name>
<feature type="domain" description="Major facilitator superfamily (MFS) profile" evidence="9">
    <location>
        <begin position="39"/>
        <end position="509"/>
    </location>
</feature>
<accession>A0A151GGT5</accession>
<feature type="transmembrane region" description="Helical" evidence="8">
    <location>
        <begin position="370"/>
        <end position="393"/>
    </location>
</feature>
<proteinExistence type="inferred from homology"/>
<dbReference type="InterPro" id="IPR005829">
    <property type="entry name" value="Sugar_transporter_CS"/>
</dbReference>
<evidence type="ECO:0000256" key="1">
    <source>
        <dbReference type="ARBA" id="ARBA00004141"/>
    </source>
</evidence>
<sequence>MTEYDEKVHTVYEERQSSVHTAQNIDKIEAPISWKAYLICAFASLGGILSGYDSGYLSSVLGQQPFIDAVMGPGQPFLSRISISLLCYIPVCGTFFGAIIGGDVADWIGRKWTIIIACFVYLFGVILQMTTSPGNAMCTMVTGLIFSSFGMAIVSAIVILYLSEICPRKVRGTIVAGYQFCITIGDLLASVVSYASQDYTTTAAYRVPIAILLPCALIIGIGLLFMPESPRYFIKKGMVQKATSALSRVRCQPESSKYIQREIAEIITNEEYESALIPSTTWFGSWADCFKGSIWKSSSNLRRTILGTSLQVMRQLTGASFISAYSSFFFMSTGAISNGFIISLIFTLINICSTPLSFWTVERFGRRTILIWGGLGMVICQFLIAIIGVTVGFDFTIPDPADPYNSLAINVPAVNAQIAFFAIFTFLFASTWGPCTWVVTGEIFPQHIRSRGVALSTASNELLDGVMAVIIPRLVPFGPGSLKSSIFFVSGSSCICALAYAYFLIPETKGLSLEQVCKMMEECSPRRSVKWRPQKTFARSISSSEIFDKSLPPTPSYAPY</sequence>
<feature type="transmembrane region" description="Helical" evidence="8">
    <location>
        <begin position="413"/>
        <end position="440"/>
    </location>
</feature>
<evidence type="ECO:0000256" key="2">
    <source>
        <dbReference type="ARBA" id="ARBA00010992"/>
    </source>
</evidence>
<dbReference type="InParanoid" id="A0A151GGT5"/>
<dbReference type="InterPro" id="IPR020846">
    <property type="entry name" value="MFS_dom"/>
</dbReference>
<keyword evidence="4 8" id="KW-0812">Transmembrane</keyword>
<evidence type="ECO:0000256" key="4">
    <source>
        <dbReference type="ARBA" id="ARBA00022692"/>
    </source>
</evidence>
<evidence type="ECO:0000256" key="7">
    <source>
        <dbReference type="RuleBase" id="RU003346"/>
    </source>
</evidence>
<keyword evidence="5 8" id="KW-1133">Transmembrane helix</keyword>
<dbReference type="PRINTS" id="PR00171">
    <property type="entry name" value="SUGRTRNSPORT"/>
</dbReference>
<feature type="transmembrane region" description="Helical" evidence="8">
    <location>
        <begin position="452"/>
        <end position="474"/>
    </location>
</feature>
<evidence type="ECO:0000256" key="8">
    <source>
        <dbReference type="SAM" id="Phobius"/>
    </source>
</evidence>
<dbReference type="Pfam" id="PF00083">
    <property type="entry name" value="Sugar_tr"/>
    <property type="match status" value="1"/>
</dbReference>
<dbReference type="Gene3D" id="1.20.1250.20">
    <property type="entry name" value="MFS general substrate transporter like domains"/>
    <property type="match status" value="1"/>
</dbReference>
<feature type="transmembrane region" description="Helical" evidence="8">
    <location>
        <begin position="77"/>
        <end position="100"/>
    </location>
</feature>
<gene>
    <name evidence="10" type="ORF">DCS_08264</name>
</gene>
<dbReference type="GO" id="GO:0005351">
    <property type="term" value="F:carbohydrate:proton symporter activity"/>
    <property type="evidence" value="ECO:0007669"/>
    <property type="project" value="TreeGrafter"/>
</dbReference>
<comment type="caution">
    <text evidence="10">The sequence shown here is derived from an EMBL/GenBank/DDBJ whole genome shotgun (WGS) entry which is preliminary data.</text>
</comment>
<keyword evidence="3 7" id="KW-0813">Transport</keyword>
<dbReference type="Proteomes" id="UP000076580">
    <property type="component" value="Chromosome 03"/>
</dbReference>
<keyword evidence="11" id="KW-1185">Reference proteome</keyword>
<dbReference type="NCBIfam" id="TIGR00879">
    <property type="entry name" value="SP"/>
    <property type="match status" value="1"/>
</dbReference>
<evidence type="ECO:0000256" key="6">
    <source>
        <dbReference type="ARBA" id="ARBA00023136"/>
    </source>
</evidence>
<dbReference type="PROSITE" id="PS50850">
    <property type="entry name" value="MFS"/>
    <property type="match status" value="1"/>
</dbReference>
<dbReference type="InterPro" id="IPR003663">
    <property type="entry name" value="Sugar/inositol_transpt"/>
</dbReference>
<dbReference type="RefSeq" id="XP_040655646.1">
    <property type="nucleotide sequence ID" value="XM_040805542.1"/>
</dbReference>
<dbReference type="GO" id="GO:0016020">
    <property type="term" value="C:membrane"/>
    <property type="evidence" value="ECO:0007669"/>
    <property type="project" value="UniProtKB-SubCell"/>
</dbReference>
<feature type="transmembrane region" description="Helical" evidence="8">
    <location>
        <begin position="312"/>
        <end position="330"/>
    </location>
</feature>
<dbReference type="InterPro" id="IPR005828">
    <property type="entry name" value="MFS_sugar_transport-like"/>
</dbReference>
<dbReference type="GeneID" id="63720907"/>
<feature type="transmembrane region" description="Helical" evidence="8">
    <location>
        <begin position="36"/>
        <end position="57"/>
    </location>
</feature>
<dbReference type="AlphaFoldDB" id="A0A151GGT5"/>